<name>A0A0N8KEF8_9HYPH</name>
<evidence type="ECO:0000256" key="1">
    <source>
        <dbReference type="SAM" id="SignalP"/>
    </source>
</evidence>
<sequence length="474" mass="53065">MTKSIQILVGTACLLATALSNQARADESCNIGAHSVESFSQEYFVNPQARHVSPLLALETMLENGCRDEDEFARVIEIYLDDRVADLYQRDDPKAWRVDHIWMLIGIEMLMLGHEAPLRAFLDTARADAESGDPGAMTAFAYLGRYQTEHWDWTDQFRAHQQNYPQSIAHFGLEEWSERDAHPIRSIAPRLRNEADAFVERASQAGFAPAHVIHLAGQRPASFTPCKTRSSIGGAGLFGMSDDPDADDTPTNRFFKSFVDLPDRERVARDLMDWSRDVIRAGITGGETGTLTPDMEAATNVAKAYAEIRSNCALSIENGTLDFGVEDRDEAATGMHHAVAAPGIRYQWEPALVYALFVDQYYDSPDRHYAAARILQAGGYIESLDFHNERVDAVIGTFSRETVREAQRIMAEYGYYTAAIDGIPGPNFRNGLMQWNDECRLDFGENPQKCLRLGPALLDHEWVHPFLGDVAQLR</sequence>
<dbReference type="Proteomes" id="UP000050497">
    <property type="component" value="Unassembled WGS sequence"/>
</dbReference>
<evidence type="ECO:0000313" key="3">
    <source>
        <dbReference type="EMBL" id="SCC81749.1"/>
    </source>
</evidence>
<feature type="chain" id="PRO_5006027851" evidence="1">
    <location>
        <begin position="26"/>
        <end position="474"/>
    </location>
</feature>
<protein>
    <submittedName>
        <fullName evidence="2">Putative peptidoglycan binding domain</fullName>
    </submittedName>
</protein>
<organism evidence="2 4">
    <name type="scientific">Saliniramus fredricksonii</name>
    <dbReference type="NCBI Taxonomy" id="1653334"/>
    <lineage>
        <taxon>Bacteria</taxon>
        <taxon>Pseudomonadati</taxon>
        <taxon>Pseudomonadota</taxon>
        <taxon>Alphaproteobacteria</taxon>
        <taxon>Hyphomicrobiales</taxon>
        <taxon>Salinarimonadaceae</taxon>
        <taxon>Saliniramus</taxon>
    </lineage>
</organism>
<dbReference type="Proteomes" id="UP000182800">
    <property type="component" value="Unassembled WGS sequence"/>
</dbReference>
<comment type="caution">
    <text evidence="2">The sequence shown here is derived from an EMBL/GenBank/DDBJ whole genome shotgun (WGS) entry which is preliminary data.</text>
</comment>
<keyword evidence="5" id="KW-1185">Reference proteome</keyword>
<proteinExistence type="predicted"/>
<evidence type="ECO:0000313" key="5">
    <source>
        <dbReference type="Proteomes" id="UP000182800"/>
    </source>
</evidence>
<reference evidence="2 4" key="1">
    <citation type="submission" date="2015-09" db="EMBL/GenBank/DDBJ databases">
        <title>Identification and resolution of microdiversity through metagenomic sequencing of parallel consortia.</title>
        <authorList>
            <person name="Nelson W.C."/>
            <person name="Romine M.F."/>
            <person name="Lindemann S.R."/>
        </authorList>
    </citation>
    <scope>NUCLEOTIDE SEQUENCE [LARGE SCALE GENOMIC DNA]</scope>
    <source>
        <strain evidence="2">HL-109</strain>
    </source>
</reference>
<dbReference type="EMBL" id="FMBM01000002">
    <property type="protein sequence ID" value="SCC81749.1"/>
    <property type="molecule type" value="Genomic_DNA"/>
</dbReference>
<gene>
    <name evidence="3" type="ORF">GA0071312_2710</name>
    <name evidence="2" type="ORF">HLUCCO17_07485</name>
</gene>
<dbReference type="AlphaFoldDB" id="A0A0N8KEF8"/>
<dbReference type="EMBL" id="LJSX01000009">
    <property type="protein sequence ID" value="KPQ11218.1"/>
    <property type="molecule type" value="Genomic_DNA"/>
</dbReference>
<keyword evidence="1" id="KW-0732">Signal</keyword>
<feature type="signal peptide" evidence="1">
    <location>
        <begin position="1"/>
        <end position="25"/>
    </location>
</feature>
<accession>A0A0N8KEF8</accession>
<reference evidence="3 5" key="2">
    <citation type="submission" date="2016-08" db="EMBL/GenBank/DDBJ databases">
        <authorList>
            <person name="Varghese N."/>
            <person name="Submissions Spin"/>
        </authorList>
    </citation>
    <scope>NUCLEOTIDE SEQUENCE [LARGE SCALE GENOMIC DNA]</scope>
    <source>
        <strain evidence="3 5">HL-109</strain>
    </source>
</reference>
<evidence type="ECO:0000313" key="4">
    <source>
        <dbReference type="Proteomes" id="UP000050497"/>
    </source>
</evidence>
<evidence type="ECO:0000313" key="2">
    <source>
        <dbReference type="EMBL" id="KPQ11218.1"/>
    </source>
</evidence>